<keyword evidence="2" id="KW-1185">Reference proteome</keyword>
<sequence length="302" mass="33038">MQLFPKILGRTLLGLLATSLYITTVAADYSKAIFLFKDVMQSNTTALKTTGFNTLIIFRIGVLPSGDLVYYSTGDAGEPVDAPVMTNGEYVGGDALAEKVKSFKTGDTLVERVEVSIVSHDTSFREIRDLIAAEGTGPDSILYKHFSILKDAWDLDGFNNDDESVYDVSSTVDFALMLGGMGYKYSAAPYSNQRFWANIYGRINAASPGLADKAFVQVYDGGAGNTPQQWANALGMKIVPMEWVINDAKPYEGNTAEQCRAQFQRWFASGTLDGAGYWNDYDIEKMGSSYDDYAGVLSDIFG</sequence>
<comment type="caution">
    <text evidence="1">The sequence shown here is derived from an EMBL/GenBank/DDBJ whole genome shotgun (WGS) entry which is preliminary data.</text>
</comment>
<dbReference type="Proteomes" id="UP000813444">
    <property type="component" value="Unassembled WGS sequence"/>
</dbReference>
<gene>
    <name evidence="1" type="ORF">B0I35DRAFT_347999</name>
</gene>
<name>A0A8K0WV78_9HYPO</name>
<reference evidence="1" key="1">
    <citation type="journal article" date="2021" name="Nat. Commun.">
        <title>Genetic determinants of endophytism in the Arabidopsis root mycobiome.</title>
        <authorList>
            <person name="Mesny F."/>
            <person name="Miyauchi S."/>
            <person name="Thiergart T."/>
            <person name="Pickel B."/>
            <person name="Atanasova L."/>
            <person name="Karlsson M."/>
            <person name="Huettel B."/>
            <person name="Barry K.W."/>
            <person name="Haridas S."/>
            <person name="Chen C."/>
            <person name="Bauer D."/>
            <person name="Andreopoulos W."/>
            <person name="Pangilinan J."/>
            <person name="LaButti K."/>
            <person name="Riley R."/>
            <person name="Lipzen A."/>
            <person name="Clum A."/>
            <person name="Drula E."/>
            <person name="Henrissat B."/>
            <person name="Kohler A."/>
            <person name="Grigoriev I.V."/>
            <person name="Martin F.M."/>
            <person name="Hacquard S."/>
        </authorList>
    </citation>
    <scope>NUCLEOTIDE SEQUENCE</scope>
    <source>
        <strain evidence="1">MPI-CAGE-CH-0235</strain>
    </source>
</reference>
<evidence type="ECO:0000313" key="2">
    <source>
        <dbReference type="Proteomes" id="UP000813444"/>
    </source>
</evidence>
<proteinExistence type="predicted"/>
<dbReference type="EMBL" id="JAGPNK010000003">
    <property type="protein sequence ID" value="KAH7324783.1"/>
    <property type="molecule type" value="Genomic_DNA"/>
</dbReference>
<accession>A0A8K0WV78</accession>
<organism evidence="1 2">
    <name type="scientific">Stachybotrys elegans</name>
    <dbReference type="NCBI Taxonomy" id="80388"/>
    <lineage>
        <taxon>Eukaryota</taxon>
        <taxon>Fungi</taxon>
        <taxon>Dikarya</taxon>
        <taxon>Ascomycota</taxon>
        <taxon>Pezizomycotina</taxon>
        <taxon>Sordariomycetes</taxon>
        <taxon>Hypocreomycetidae</taxon>
        <taxon>Hypocreales</taxon>
        <taxon>Stachybotryaceae</taxon>
        <taxon>Stachybotrys</taxon>
    </lineage>
</organism>
<protein>
    <submittedName>
        <fullName evidence="1">Coagulation factor 5/8 type domain-containing protein</fullName>
    </submittedName>
</protein>
<dbReference type="AlphaFoldDB" id="A0A8K0WV78"/>
<dbReference type="OrthoDB" id="5186230at2759"/>
<evidence type="ECO:0000313" key="1">
    <source>
        <dbReference type="EMBL" id="KAH7324783.1"/>
    </source>
</evidence>